<gene>
    <name evidence="1" type="ORF">PACLA_8A044895</name>
</gene>
<sequence>MVFTKALCVVLLLFATIFGENQRLENHFNLEKRAPKLPKGRYETVVRDTARDLIDRARYITGDNGQLGFIYIQRADTSRSYLTPEVEGTLKGRRNSRQDLANGQLYPPRPRRGDNTNFRMNFRARRPGPDIPREHTEHRLLTNNGLKSMVEYTKSITKRKECPKYVIFHSNLLPCMRNKETSPRRCLDMIGKERYKLRHYCRGTEFYLHTIQDGPRQNQRPEESQKYYDRFIMYIKDRQIFWVNSR</sequence>
<accession>A0A7D9IRC6</accession>
<proteinExistence type="predicted"/>
<dbReference type="AlphaFoldDB" id="A0A7D9IRC6"/>
<name>A0A7D9IRC6_PARCT</name>
<keyword evidence="2" id="KW-1185">Reference proteome</keyword>
<organism evidence="1 2">
    <name type="scientific">Paramuricea clavata</name>
    <name type="common">Red gorgonian</name>
    <name type="synonym">Violescent sea-whip</name>
    <dbReference type="NCBI Taxonomy" id="317549"/>
    <lineage>
        <taxon>Eukaryota</taxon>
        <taxon>Metazoa</taxon>
        <taxon>Cnidaria</taxon>
        <taxon>Anthozoa</taxon>
        <taxon>Octocorallia</taxon>
        <taxon>Malacalcyonacea</taxon>
        <taxon>Plexauridae</taxon>
        <taxon>Paramuricea</taxon>
    </lineage>
</organism>
<comment type="caution">
    <text evidence="1">The sequence shown here is derived from an EMBL/GenBank/DDBJ whole genome shotgun (WGS) entry which is preliminary data.</text>
</comment>
<dbReference type="EMBL" id="CACRXK020007361">
    <property type="protein sequence ID" value="CAB4012057.1"/>
    <property type="molecule type" value="Genomic_DNA"/>
</dbReference>
<evidence type="ECO:0000313" key="1">
    <source>
        <dbReference type="EMBL" id="CAB4012057.1"/>
    </source>
</evidence>
<evidence type="ECO:0000313" key="2">
    <source>
        <dbReference type="Proteomes" id="UP001152795"/>
    </source>
</evidence>
<protein>
    <submittedName>
        <fullName evidence="1">Uncharacterized protein</fullName>
    </submittedName>
</protein>
<dbReference type="Proteomes" id="UP001152795">
    <property type="component" value="Unassembled WGS sequence"/>
</dbReference>
<reference evidence="1" key="1">
    <citation type="submission" date="2020-04" db="EMBL/GenBank/DDBJ databases">
        <authorList>
            <person name="Alioto T."/>
            <person name="Alioto T."/>
            <person name="Gomez Garrido J."/>
        </authorList>
    </citation>
    <scope>NUCLEOTIDE SEQUENCE</scope>
    <source>
        <strain evidence="1">A484AB</strain>
    </source>
</reference>